<reference evidence="2" key="2">
    <citation type="submission" date="2020-09" db="EMBL/GenBank/DDBJ databases">
        <authorList>
            <person name="Sun Q."/>
            <person name="Ohkuma M."/>
        </authorList>
    </citation>
    <scope>NUCLEOTIDE SEQUENCE</scope>
    <source>
        <strain evidence="2">JCM 4122</strain>
    </source>
</reference>
<keyword evidence="3" id="KW-1185">Reference proteome</keyword>
<name>A0A919BJT8_STRFL</name>
<protein>
    <submittedName>
        <fullName evidence="2">ABC transporter substrate-binding protein</fullName>
    </submittedName>
</protein>
<accession>A0A919BJT8</accession>
<evidence type="ECO:0000313" key="3">
    <source>
        <dbReference type="Proteomes" id="UP000632849"/>
    </source>
</evidence>
<comment type="caution">
    <text evidence="2">The sequence shown here is derived from an EMBL/GenBank/DDBJ whole genome shotgun (WGS) entry which is preliminary data.</text>
</comment>
<dbReference type="CDD" id="cd00636">
    <property type="entry name" value="TroA-like"/>
    <property type="match status" value="1"/>
</dbReference>
<dbReference type="SUPFAM" id="SSF53807">
    <property type="entry name" value="Helical backbone' metal receptor"/>
    <property type="match status" value="1"/>
</dbReference>
<dbReference type="Gene3D" id="3.40.50.1980">
    <property type="entry name" value="Nitrogenase molybdenum iron protein domain"/>
    <property type="match status" value="2"/>
</dbReference>
<organism evidence="2 3">
    <name type="scientific">Streptomyces filamentosus</name>
    <name type="common">Streptomyces roseosporus</name>
    <dbReference type="NCBI Taxonomy" id="67294"/>
    <lineage>
        <taxon>Bacteria</taxon>
        <taxon>Bacillati</taxon>
        <taxon>Actinomycetota</taxon>
        <taxon>Actinomycetes</taxon>
        <taxon>Kitasatosporales</taxon>
        <taxon>Streptomycetaceae</taxon>
        <taxon>Streptomyces</taxon>
    </lineage>
</organism>
<sequence length="332" mass="33621">MGDFRQGGPGPKSRVAVSGEALLCGAGNRPKVAAEADSGREGSSRMSGTGAHGWGFTDDRGTALDAPDRPARVVAYVRAGAALLDLGVVPVAVYGSGHDGVEPDPAKDGGLAAAGVPYLGPGRALDEERLRELRPELVVDVTYDGKSPYAVDEGLVERLGVPLAALSVGNDLSLPAIIGRFGELGAVLGAPVAGPGAGAGELEAAEAAVRAAVAAPAGAGRGVLALSGAGVEQVHLARPEAWPELARLAGLGVRLLDPGPGPGANWLTTGWERALDLAPALVLYDSRAHATRPEGPQRLPAGARLVPWNPEIPPSPAAYARFFRALAEALTA</sequence>
<dbReference type="AlphaFoldDB" id="A0A919BJT8"/>
<gene>
    <name evidence="2" type="ORF">GCM10017667_29030</name>
</gene>
<dbReference type="Proteomes" id="UP000632849">
    <property type="component" value="Unassembled WGS sequence"/>
</dbReference>
<evidence type="ECO:0000256" key="1">
    <source>
        <dbReference type="SAM" id="MobiDB-lite"/>
    </source>
</evidence>
<feature type="compositionally biased region" description="Basic and acidic residues" evidence="1">
    <location>
        <begin position="32"/>
        <end position="43"/>
    </location>
</feature>
<reference evidence="2" key="1">
    <citation type="journal article" date="2014" name="Int. J. Syst. Evol. Microbiol.">
        <title>Complete genome sequence of Corynebacterium casei LMG S-19264T (=DSM 44701T), isolated from a smear-ripened cheese.</title>
        <authorList>
            <consortium name="US DOE Joint Genome Institute (JGI-PGF)"/>
            <person name="Walter F."/>
            <person name="Albersmeier A."/>
            <person name="Kalinowski J."/>
            <person name="Ruckert C."/>
        </authorList>
    </citation>
    <scope>NUCLEOTIDE SEQUENCE</scope>
    <source>
        <strain evidence="2">JCM 4122</strain>
    </source>
</reference>
<feature type="region of interest" description="Disordered" evidence="1">
    <location>
        <begin position="29"/>
        <end position="56"/>
    </location>
</feature>
<proteinExistence type="predicted"/>
<evidence type="ECO:0000313" key="2">
    <source>
        <dbReference type="EMBL" id="GHF96936.1"/>
    </source>
</evidence>
<dbReference type="EMBL" id="BNBE01000001">
    <property type="protein sequence ID" value="GHF96936.1"/>
    <property type="molecule type" value="Genomic_DNA"/>
</dbReference>